<gene>
    <name evidence="1" type="ORF">SAMN04488026_102964</name>
</gene>
<reference evidence="1 2" key="1">
    <citation type="submission" date="2016-10" db="EMBL/GenBank/DDBJ databases">
        <authorList>
            <person name="de Groot N.N."/>
        </authorList>
    </citation>
    <scope>NUCLEOTIDE SEQUENCE [LARGE SCALE GENOMIC DNA]</scope>
    <source>
        <strain evidence="1 2">DSM 25294</strain>
    </source>
</reference>
<sequence length="66" mass="7193">MGNAMRGEEVVDADISNAGSRFDLRRMLDRLDRGAETAFVSSLTEVGVATATATQPDRRHRGRSLT</sequence>
<dbReference type="AlphaFoldDB" id="A0A1G8YQ15"/>
<name>A0A1G8YQ15_9RHOB</name>
<evidence type="ECO:0000313" key="2">
    <source>
        <dbReference type="Proteomes" id="UP000199382"/>
    </source>
</evidence>
<accession>A0A1G8YQ15</accession>
<dbReference type="Proteomes" id="UP000199382">
    <property type="component" value="Unassembled WGS sequence"/>
</dbReference>
<keyword evidence="2" id="KW-1185">Reference proteome</keyword>
<dbReference type="EMBL" id="FNEK01000029">
    <property type="protein sequence ID" value="SDK04140.1"/>
    <property type="molecule type" value="Genomic_DNA"/>
</dbReference>
<proteinExistence type="predicted"/>
<organism evidence="1 2">
    <name type="scientific">Aliiruegeria lutimaris</name>
    <dbReference type="NCBI Taxonomy" id="571298"/>
    <lineage>
        <taxon>Bacteria</taxon>
        <taxon>Pseudomonadati</taxon>
        <taxon>Pseudomonadota</taxon>
        <taxon>Alphaproteobacteria</taxon>
        <taxon>Rhodobacterales</taxon>
        <taxon>Roseobacteraceae</taxon>
        <taxon>Aliiruegeria</taxon>
    </lineage>
</organism>
<protein>
    <submittedName>
        <fullName evidence="1">Uncharacterized protein</fullName>
    </submittedName>
</protein>
<evidence type="ECO:0000313" key="1">
    <source>
        <dbReference type="EMBL" id="SDK04140.1"/>
    </source>
</evidence>